<organism evidence="2 3">
    <name type="scientific">Glacieibacterium frigidum</name>
    <dbReference type="NCBI Taxonomy" id="2593303"/>
    <lineage>
        <taxon>Bacteria</taxon>
        <taxon>Pseudomonadati</taxon>
        <taxon>Pseudomonadota</taxon>
        <taxon>Alphaproteobacteria</taxon>
        <taxon>Sphingomonadales</taxon>
        <taxon>Sphingosinicellaceae</taxon>
        <taxon>Glacieibacterium</taxon>
    </lineage>
</organism>
<dbReference type="GO" id="GO:0033014">
    <property type="term" value="P:tetrapyrrole biosynthetic process"/>
    <property type="evidence" value="ECO:0007669"/>
    <property type="project" value="InterPro"/>
</dbReference>
<dbReference type="RefSeq" id="WP_143554448.1">
    <property type="nucleotide sequence ID" value="NZ_VJWA01000001.1"/>
</dbReference>
<dbReference type="Gene3D" id="3.40.50.10090">
    <property type="match status" value="2"/>
</dbReference>
<feature type="domain" description="Tetrapyrrole biosynthesis uroporphyrinogen III synthase" evidence="1">
    <location>
        <begin position="14"/>
        <end position="207"/>
    </location>
</feature>
<evidence type="ECO:0000313" key="2">
    <source>
        <dbReference type="EMBL" id="TRW16904.1"/>
    </source>
</evidence>
<dbReference type="SUPFAM" id="SSF69618">
    <property type="entry name" value="HemD-like"/>
    <property type="match status" value="1"/>
</dbReference>
<accession>A0A552UFD0</accession>
<keyword evidence="3" id="KW-1185">Reference proteome</keyword>
<dbReference type="InterPro" id="IPR003754">
    <property type="entry name" value="4pyrrol_synth_uPrphyn_synth"/>
</dbReference>
<gene>
    <name evidence="2" type="ORF">FMM06_01460</name>
</gene>
<dbReference type="Pfam" id="PF02602">
    <property type="entry name" value="HEM4"/>
    <property type="match status" value="1"/>
</dbReference>
<dbReference type="OrthoDB" id="7424801at2"/>
<proteinExistence type="predicted"/>
<sequence length="215" mass="21454">MRVLVTRPEPAASRTAGRLRALGHEPIVAPLLIPRAVAWELPPGDWQAVAFTSAAAPALGGDLAALAHLPAYAVGAATGEAARAAGFCDVRVARGDASAVFAQAAGDGVTRLLHLAGADRSAAVVPEALSVGVVTVYAADLAEALPAEDFDLALLYSARTAARFAALFSGDPAAVRIAALSPAIAAAAGTGWAAIAVAAEPTEDALFAAARLACE</sequence>
<name>A0A552UFD0_9SPHN</name>
<comment type="caution">
    <text evidence="2">The sequence shown here is derived from an EMBL/GenBank/DDBJ whole genome shotgun (WGS) entry which is preliminary data.</text>
</comment>
<evidence type="ECO:0000313" key="3">
    <source>
        <dbReference type="Proteomes" id="UP000317894"/>
    </source>
</evidence>
<dbReference type="Proteomes" id="UP000317894">
    <property type="component" value="Unassembled WGS sequence"/>
</dbReference>
<dbReference type="AlphaFoldDB" id="A0A552UFD0"/>
<dbReference type="InterPro" id="IPR036108">
    <property type="entry name" value="4pyrrol_syn_uPrphyn_synt_sf"/>
</dbReference>
<dbReference type="EMBL" id="VJWA01000001">
    <property type="protein sequence ID" value="TRW16904.1"/>
    <property type="molecule type" value="Genomic_DNA"/>
</dbReference>
<reference evidence="2 3" key="1">
    <citation type="submission" date="2019-07" db="EMBL/GenBank/DDBJ databases">
        <title>Novel species isolated from glacier.</title>
        <authorList>
            <person name="Liu Q."/>
            <person name="Xin Y.-H."/>
        </authorList>
    </citation>
    <scope>NUCLEOTIDE SEQUENCE [LARGE SCALE GENOMIC DNA]</scope>
    <source>
        <strain evidence="2 3">LB1R16</strain>
    </source>
</reference>
<evidence type="ECO:0000259" key="1">
    <source>
        <dbReference type="Pfam" id="PF02602"/>
    </source>
</evidence>
<dbReference type="GO" id="GO:0004852">
    <property type="term" value="F:uroporphyrinogen-III synthase activity"/>
    <property type="evidence" value="ECO:0007669"/>
    <property type="project" value="InterPro"/>
</dbReference>
<protein>
    <submittedName>
        <fullName evidence="2">Uroporphyrinogen III synthase HEM4</fullName>
    </submittedName>
</protein>